<keyword evidence="2" id="KW-1185">Reference proteome</keyword>
<evidence type="ECO:0000313" key="1">
    <source>
        <dbReference type="EMBL" id="KAI3766825.1"/>
    </source>
</evidence>
<accession>A0ACB9F7C5</accession>
<dbReference type="EMBL" id="CM042011">
    <property type="protein sequence ID" value="KAI3766825.1"/>
    <property type="molecule type" value="Genomic_DNA"/>
</dbReference>
<dbReference type="Proteomes" id="UP001055811">
    <property type="component" value="Linkage Group LG03"/>
</dbReference>
<gene>
    <name evidence="1" type="ORF">L2E82_16900</name>
</gene>
<proteinExistence type="predicted"/>
<evidence type="ECO:0000313" key="2">
    <source>
        <dbReference type="Proteomes" id="UP001055811"/>
    </source>
</evidence>
<name>A0ACB9F7C5_CICIN</name>
<protein>
    <submittedName>
        <fullName evidence="1">Uncharacterized protein</fullName>
    </submittedName>
</protein>
<reference evidence="1 2" key="2">
    <citation type="journal article" date="2022" name="Mol. Ecol. Resour.">
        <title>The genomes of chicory, endive, great burdock and yacon provide insights into Asteraceae paleo-polyploidization history and plant inulin production.</title>
        <authorList>
            <person name="Fan W."/>
            <person name="Wang S."/>
            <person name="Wang H."/>
            <person name="Wang A."/>
            <person name="Jiang F."/>
            <person name="Liu H."/>
            <person name="Zhao H."/>
            <person name="Xu D."/>
            <person name="Zhang Y."/>
        </authorList>
    </citation>
    <scope>NUCLEOTIDE SEQUENCE [LARGE SCALE GENOMIC DNA]</scope>
    <source>
        <strain evidence="2">cv. Punajuju</strain>
        <tissue evidence="1">Leaves</tissue>
    </source>
</reference>
<sequence>MLQTIAFETHARPTSSSLGTGKQKPTFSDLDFGNAYGMQRDFSDGDIQVVFDIKRRASSFSTVWSQHKART</sequence>
<organism evidence="1 2">
    <name type="scientific">Cichorium intybus</name>
    <name type="common">Chicory</name>
    <dbReference type="NCBI Taxonomy" id="13427"/>
    <lineage>
        <taxon>Eukaryota</taxon>
        <taxon>Viridiplantae</taxon>
        <taxon>Streptophyta</taxon>
        <taxon>Embryophyta</taxon>
        <taxon>Tracheophyta</taxon>
        <taxon>Spermatophyta</taxon>
        <taxon>Magnoliopsida</taxon>
        <taxon>eudicotyledons</taxon>
        <taxon>Gunneridae</taxon>
        <taxon>Pentapetalae</taxon>
        <taxon>asterids</taxon>
        <taxon>campanulids</taxon>
        <taxon>Asterales</taxon>
        <taxon>Asteraceae</taxon>
        <taxon>Cichorioideae</taxon>
        <taxon>Cichorieae</taxon>
        <taxon>Cichoriinae</taxon>
        <taxon>Cichorium</taxon>
    </lineage>
</organism>
<reference evidence="2" key="1">
    <citation type="journal article" date="2022" name="Mol. Ecol. Resour.">
        <title>The genomes of chicory, endive, great burdock and yacon provide insights into Asteraceae palaeo-polyploidization history and plant inulin production.</title>
        <authorList>
            <person name="Fan W."/>
            <person name="Wang S."/>
            <person name="Wang H."/>
            <person name="Wang A."/>
            <person name="Jiang F."/>
            <person name="Liu H."/>
            <person name="Zhao H."/>
            <person name="Xu D."/>
            <person name="Zhang Y."/>
        </authorList>
    </citation>
    <scope>NUCLEOTIDE SEQUENCE [LARGE SCALE GENOMIC DNA]</scope>
    <source>
        <strain evidence="2">cv. Punajuju</strain>
    </source>
</reference>
<comment type="caution">
    <text evidence="1">The sequence shown here is derived from an EMBL/GenBank/DDBJ whole genome shotgun (WGS) entry which is preliminary data.</text>
</comment>